<comment type="caution">
    <text evidence="1">The sequence shown here is derived from an EMBL/GenBank/DDBJ whole genome shotgun (WGS) entry which is preliminary data.</text>
</comment>
<evidence type="ECO:0000313" key="1">
    <source>
        <dbReference type="EMBL" id="KAG6959900.1"/>
    </source>
</evidence>
<sequence length="174" mass="19485">RGETIAFLIYEYGISIPKAPDLKAFLVACIRPEQMDQSGAAAECSLLDTEEQLQAQWESIFTPEAVIWRMWANHIMRSLNRSTWVHAATEPPPEYIAHMLRAPGSHRESQLSGLSRSTCIALECVNTSMTDNALLPEDFAVFGRRLDAQNKQLASRKFIIEAFIQDLPPPPASD</sequence>
<proteinExistence type="predicted"/>
<accession>A0A8J5INE8</accession>
<dbReference type="AlphaFoldDB" id="A0A8J5INE8"/>
<feature type="non-terminal residue" evidence="1">
    <location>
        <position position="1"/>
    </location>
</feature>
<dbReference type="Proteomes" id="UP000709295">
    <property type="component" value="Unassembled WGS sequence"/>
</dbReference>
<keyword evidence="2" id="KW-1185">Reference proteome</keyword>
<dbReference type="EMBL" id="JAENGY010000590">
    <property type="protein sequence ID" value="KAG6959900.1"/>
    <property type="molecule type" value="Genomic_DNA"/>
</dbReference>
<gene>
    <name evidence="1" type="ORF">JG688_00009877</name>
</gene>
<evidence type="ECO:0000313" key="2">
    <source>
        <dbReference type="Proteomes" id="UP000709295"/>
    </source>
</evidence>
<protein>
    <submittedName>
        <fullName evidence="1">Uncharacterized protein</fullName>
    </submittedName>
</protein>
<reference evidence="1" key="1">
    <citation type="submission" date="2021-01" db="EMBL/GenBank/DDBJ databases">
        <title>Phytophthora aleatoria, a newly-described species from Pinus radiata is distinct from Phytophthora cactorum isolates based on comparative genomics.</title>
        <authorList>
            <person name="Mcdougal R."/>
            <person name="Panda P."/>
            <person name="Williams N."/>
            <person name="Studholme D.J."/>
        </authorList>
    </citation>
    <scope>NUCLEOTIDE SEQUENCE</scope>
    <source>
        <strain evidence="1">NZFS 4037</strain>
    </source>
</reference>
<feature type="non-terminal residue" evidence="1">
    <location>
        <position position="174"/>
    </location>
</feature>
<organism evidence="1 2">
    <name type="scientific">Phytophthora aleatoria</name>
    <dbReference type="NCBI Taxonomy" id="2496075"/>
    <lineage>
        <taxon>Eukaryota</taxon>
        <taxon>Sar</taxon>
        <taxon>Stramenopiles</taxon>
        <taxon>Oomycota</taxon>
        <taxon>Peronosporomycetes</taxon>
        <taxon>Peronosporales</taxon>
        <taxon>Peronosporaceae</taxon>
        <taxon>Phytophthora</taxon>
    </lineage>
</organism>
<name>A0A8J5INE8_9STRA</name>